<dbReference type="GO" id="GO:0006032">
    <property type="term" value="P:chitin catabolic process"/>
    <property type="evidence" value="ECO:0007669"/>
    <property type="project" value="InterPro"/>
</dbReference>
<accession>A0A923HJJ1</accession>
<dbReference type="Pfam" id="PF00182">
    <property type="entry name" value="Glyco_hydro_19"/>
    <property type="match status" value="1"/>
</dbReference>
<evidence type="ECO:0000313" key="3">
    <source>
        <dbReference type="Proteomes" id="UP000634011"/>
    </source>
</evidence>
<organism evidence="2 3">
    <name type="scientific">Undibacterium jejuense</name>
    <dbReference type="NCBI Taxonomy" id="1344949"/>
    <lineage>
        <taxon>Bacteria</taxon>
        <taxon>Pseudomonadati</taxon>
        <taxon>Pseudomonadota</taxon>
        <taxon>Betaproteobacteria</taxon>
        <taxon>Burkholderiales</taxon>
        <taxon>Oxalobacteraceae</taxon>
        <taxon>Undibacterium</taxon>
    </lineage>
</organism>
<sequence length="156" mass="17376">MQEFEINTAWRQSAFLAQVGHESAQLLYVQEPVSGRTYEGRIDLGNTQKGDGIRYKGRGLINITGRKNYSAVMKGLGIDCLDQPELLEQPAFAARSAAWYWKNEGLNELADDGLFIMITRRINGAACNLSNRFALYAAARAVLLDNEEKTSQRCLG</sequence>
<evidence type="ECO:0000259" key="1">
    <source>
        <dbReference type="Pfam" id="PF00182"/>
    </source>
</evidence>
<proteinExistence type="predicted"/>
<dbReference type="AlphaFoldDB" id="A0A923HJJ1"/>
<dbReference type="SUPFAM" id="SSF53955">
    <property type="entry name" value="Lysozyme-like"/>
    <property type="match status" value="1"/>
</dbReference>
<dbReference type="EMBL" id="JACOFV010000025">
    <property type="protein sequence ID" value="MBC3864220.1"/>
    <property type="molecule type" value="Genomic_DNA"/>
</dbReference>
<gene>
    <name evidence="2" type="ORF">H8K32_19120</name>
</gene>
<protein>
    <submittedName>
        <fullName evidence="2">Glycoside hydrolase family 19 protein</fullName>
    </submittedName>
</protein>
<name>A0A923HJJ1_9BURK</name>
<dbReference type="Proteomes" id="UP000634011">
    <property type="component" value="Unassembled WGS sequence"/>
</dbReference>
<dbReference type="GO" id="GO:0016998">
    <property type="term" value="P:cell wall macromolecule catabolic process"/>
    <property type="evidence" value="ECO:0007669"/>
    <property type="project" value="InterPro"/>
</dbReference>
<dbReference type="InterPro" id="IPR052354">
    <property type="entry name" value="Cell_Wall_Dynamics_Protein"/>
</dbReference>
<keyword evidence="3" id="KW-1185">Reference proteome</keyword>
<dbReference type="PANTHER" id="PTHR34408">
    <property type="entry name" value="FAMILY PROTEIN, PUTATIVE-RELATED"/>
    <property type="match status" value="1"/>
</dbReference>
<feature type="domain" description="Glycoside hydrolase family 19 catalytic" evidence="1">
    <location>
        <begin position="50"/>
        <end position="104"/>
    </location>
</feature>
<reference evidence="2" key="1">
    <citation type="submission" date="2020-08" db="EMBL/GenBank/DDBJ databases">
        <title>Novel species isolated from subtropical streams in China.</title>
        <authorList>
            <person name="Lu H."/>
        </authorList>
    </citation>
    <scope>NUCLEOTIDE SEQUENCE</scope>
    <source>
        <strain evidence="2">KACC 12607</strain>
    </source>
</reference>
<dbReference type="InterPro" id="IPR023346">
    <property type="entry name" value="Lysozyme-like_dom_sf"/>
</dbReference>
<dbReference type="GO" id="GO:0004568">
    <property type="term" value="F:chitinase activity"/>
    <property type="evidence" value="ECO:0007669"/>
    <property type="project" value="InterPro"/>
</dbReference>
<dbReference type="InterPro" id="IPR000726">
    <property type="entry name" value="Glyco_hydro_19_cat"/>
</dbReference>
<evidence type="ECO:0000313" key="2">
    <source>
        <dbReference type="EMBL" id="MBC3864220.1"/>
    </source>
</evidence>
<dbReference type="PANTHER" id="PTHR34408:SF1">
    <property type="entry name" value="GLYCOSYL HYDROLASE FAMILY 19 DOMAIN-CONTAINING PROTEIN HI_1415"/>
    <property type="match status" value="1"/>
</dbReference>
<dbReference type="Gene3D" id="1.10.530.10">
    <property type="match status" value="1"/>
</dbReference>
<comment type="caution">
    <text evidence="2">The sequence shown here is derived from an EMBL/GenBank/DDBJ whole genome shotgun (WGS) entry which is preliminary data.</text>
</comment>
<keyword evidence="2" id="KW-0378">Hydrolase</keyword>